<organism evidence="1 2">
    <name type="scientific">Canariomyces notabilis</name>
    <dbReference type="NCBI Taxonomy" id="2074819"/>
    <lineage>
        <taxon>Eukaryota</taxon>
        <taxon>Fungi</taxon>
        <taxon>Dikarya</taxon>
        <taxon>Ascomycota</taxon>
        <taxon>Pezizomycotina</taxon>
        <taxon>Sordariomycetes</taxon>
        <taxon>Sordariomycetidae</taxon>
        <taxon>Sordariales</taxon>
        <taxon>Chaetomiaceae</taxon>
        <taxon>Canariomyces</taxon>
    </lineage>
</organism>
<gene>
    <name evidence="1" type="ORF">N656DRAFT_323938</name>
</gene>
<reference evidence="1" key="1">
    <citation type="journal article" date="2023" name="Mol. Phylogenet. Evol.">
        <title>Genome-scale phylogeny and comparative genomics of the fungal order Sordariales.</title>
        <authorList>
            <person name="Hensen N."/>
            <person name="Bonometti L."/>
            <person name="Westerberg I."/>
            <person name="Brannstrom I.O."/>
            <person name="Guillou S."/>
            <person name="Cros-Aarteil S."/>
            <person name="Calhoun S."/>
            <person name="Haridas S."/>
            <person name="Kuo A."/>
            <person name="Mondo S."/>
            <person name="Pangilinan J."/>
            <person name="Riley R."/>
            <person name="LaButti K."/>
            <person name="Andreopoulos B."/>
            <person name="Lipzen A."/>
            <person name="Chen C."/>
            <person name="Yan M."/>
            <person name="Daum C."/>
            <person name="Ng V."/>
            <person name="Clum A."/>
            <person name="Steindorff A."/>
            <person name="Ohm R.A."/>
            <person name="Martin F."/>
            <person name="Silar P."/>
            <person name="Natvig D.O."/>
            <person name="Lalanne C."/>
            <person name="Gautier V."/>
            <person name="Ament-Velasquez S.L."/>
            <person name="Kruys A."/>
            <person name="Hutchinson M.I."/>
            <person name="Powell A.J."/>
            <person name="Barry K."/>
            <person name="Miller A.N."/>
            <person name="Grigoriev I.V."/>
            <person name="Debuchy R."/>
            <person name="Gladieux P."/>
            <person name="Hiltunen Thoren M."/>
            <person name="Johannesson H."/>
        </authorList>
    </citation>
    <scope>NUCLEOTIDE SEQUENCE</scope>
    <source>
        <strain evidence="1">CBS 508.74</strain>
    </source>
</reference>
<reference evidence="1" key="2">
    <citation type="submission" date="2023-05" db="EMBL/GenBank/DDBJ databases">
        <authorList>
            <consortium name="Lawrence Berkeley National Laboratory"/>
            <person name="Steindorff A."/>
            <person name="Hensen N."/>
            <person name="Bonometti L."/>
            <person name="Westerberg I."/>
            <person name="Brannstrom I.O."/>
            <person name="Guillou S."/>
            <person name="Cros-Aarteil S."/>
            <person name="Calhoun S."/>
            <person name="Haridas S."/>
            <person name="Kuo A."/>
            <person name="Mondo S."/>
            <person name="Pangilinan J."/>
            <person name="Riley R."/>
            <person name="Labutti K."/>
            <person name="Andreopoulos B."/>
            <person name="Lipzen A."/>
            <person name="Chen C."/>
            <person name="Yanf M."/>
            <person name="Daum C."/>
            <person name="Ng V."/>
            <person name="Clum A."/>
            <person name="Ohm R."/>
            <person name="Martin F."/>
            <person name="Silar P."/>
            <person name="Natvig D."/>
            <person name="Lalanne C."/>
            <person name="Gautier V."/>
            <person name="Ament-Velasquez S.L."/>
            <person name="Kruys A."/>
            <person name="Hutchinson M.I."/>
            <person name="Powell A.J."/>
            <person name="Barry K."/>
            <person name="Miller A.N."/>
            <person name="Grigoriev I.V."/>
            <person name="Debuchy R."/>
            <person name="Gladieux P."/>
            <person name="Thoren M.H."/>
            <person name="Johannesson H."/>
        </authorList>
    </citation>
    <scope>NUCLEOTIDE SEQUENCE</scope>
    <source>
        <strain evidence="1">CBS 508.74</strain>
    </source>
</reference>
<protein>
    <submittedName>
        <fullName evidence="1">Uncharacterized protein</fullName>
    </submittedName>
</protein>
<dbReference type="AlphaFoldDB" id="A0AAN6QIQ0"/>
<dbReference type="EMBL" id="MU853355">
    <property type="protein sequence ID" value="KAK4109519.1"/>
    <property type="molecule type" value="Genomic_DNA"/>
</dbReference>
<evidence type="ECO:0000313" key="1">
    <source>
        <dbReference type="EMBL" id="KAK4109519.1"/>
    </source>
</evidence>
<name>A0AAN6QIQ0_9PEZI</name>
<dbReference type="GeneID" id="89933369"/>
<dbReference type="Proteomes" id="UP001302812">
    <property type="component" value="Unassembled WGS sequence"/>
</dbReference>
<dbReference type="RefSeq" id="XP_064667089.1">
    <property type="nucleotide sequence ID" value="XM_064809246.1"/>
</dbReference>
<sequence>MLTVLGRRAAPCTKGPHVPWLAFTHVKTRNTTVSLSTRGGGVITRRWKEMEGDACKRRETSWKNTTLPDAWKVPCSTPYYCVYCWCNVNNCQQIRAMKPSAPCSRLKSDARRNQTFCVPDTWMQSCRPYSDTKHLPNVARIQALACRWAWRF</sequence>
<keyword evidence="2" id="KW-1185">Reference proteome</keyword>
<proteinExistence type="predicted"/>
<accession>A0AAN6QIQ0</accession>
<evidence type="ECO:0000313" key="2">
    <source>
        <dbReference type="Proteomes" id="UP001302812"/>
    </source>
</evidence>
<comment type="caution">
    <text evidence="1">The sequence shown here is derived from an EMBL/GenBank/DDBJ whole genome shotgun (WGS) entry which is preliminary data.</text>
</comment>